<accession>A0A644UMC6</accession>
<dbReference type="SUPFAM" id="SSF47336">
    <property type="entry name" value="ACP-like"/>
    <property type="match status" value="1"/>
</dbReference>
<comment type="caution">
    <text evidence="2">The sequence shown here is derived from an EMBL/GenBank/DDBJ whole genome shotgun (WGS) entry which is preliminary data.</text>
</comment>
<evidence type="ECO:0000259" key="1">
    <source>
        <dbReference type="PROSITE" id="PS50075"/>
    </source>
</evidence>
<sequence length="85" mass="9742">MEELILKLKQQIIEALNLEEITPEDIDTDAPLFGEGLGLDSIDALELVILLEREYGIRMEDPKANKEVFRSVRTLAEFIEQNRKA</sequence>
<name>A0A644UMC6_9ZZZZ</name>
<dbReference type="Pfam" id="PF00550">
    <property type="entry name" value="PP-binding"/>
    <property type="match status" value="1"/>
</dbReference>
<protein>
    <submittedName>
        <fullName evidence="2">Acyl carrier protein</fullName>
    </submittedName>
</protein>
<dbReference type="PROSITE" id="PS50075">
    <property type="entry name" value="CARRIER"/>
    <property type="match status" value="1"/>
</dbReference>
<dbReference type="InterPro" id="IPR036736">
    <property type="entry name" value="ACP-like_sf"/>
</dbReference>
<dbReference type="NCBIfam" id="NF006617">
    <property type="entry name" value="PRK09184.1"/>
    <property type="match status" value="1"/>
</dbReference>
<gene>
    <name evidence="2" type="primary">acpP_12</name>
    <name evidence="2" type="ORF">SDC9_25799</name>
</gene>
<proteinExistence type="predicted"/>
<dbReference type="EMBL" id="VSSQ01000131">
    <property type="protein sequence ID" value="MPL79912.1"/>
    <property type="molecule type" value="Genomic_DNA"/>
</dbReference>
<organism evidence="2">
    <name type="scientific">bioreactor metagenome</name>
    <dbReference type="NCBI Taxonomy" id="1076179"/>
    <lineage>
        <taxon>unclassified sequences</taxon>
        <taxon>metagenomes</taxon>
        <taxon>ecological metagenomes</taxon>
    </lineage>
</organism>
<dbReference type="AlphaFoldDB" id="A0A644UMC6"/>
<feature type="domain" description="Carrier" evidence="1">
    <location>
        <begin position="1"/>
        <end position="83"/>
    </location>
</feature>
<evidence type="ECO:0000313" key="2">
    <source>
        <dbReference type="EMBL" id="MPL79912.1"/>
    </source>
</evidence>
<dbReference type="InterPro" id="IPR009081">
    <property type="entry name" value="PP-bd_ACP"/>
</dbReference>
<dbReference type="Gene3D" id="1.10.1200.10">
    <property type="entry name" value="ACP-like"/>
    <property type="match status" value="1"/>
</dbReference>
<reference evidence="2" key="1">
    <citation type="submission" date="2019-08" db="EMBL/GenBank/DDBJ databases">
        <authorList>
            <person name="Kucharzyk K."/>
            <person name="Murdoch R.W."/>
            <person name="Higgins S."/>
            <person name="Loffler F."/>
        </authorList>
    </citation>
    <scope>NUCLEOTIDE SEQUENCE</scope>
</reference>